<comment type="caution">
    <text evidence="1">The sequence shown here is derived from an EMBL/GenBank/DDBJ whole genome shotgun (WGS) entry which is preliminary data.</text>
</comment>
<organism evidence="1 2">
    <name type="scientific">Pseudomonas fluorescens</name>
    <dbReference type="NCBI Taxonomy" id="294"/>
    <lineage>
        <taxon>Bacteria</taxon>
        <taxon>Pseudomonadati</taxon>
        <taxon>Pseudomonadota</taxon>
        <taxon>Gammaproteobacteria</taxon>
        <taxon>Pseudomonadales</taxon>
        <taxon>Pseudomonadaceae</taxon>
        <taxon>Pseudomonas</taxon>
    </lineage>
</organism>
<dbReference type="Proteomes" id="UP000692896">
    <property type="component" value="Unassembled WGS sequence"/>
</dbReference>
<sequence>MRVSSTKISLWVCEKGTELFAGNKFFPFFQSPFCISARSAYGIIGTDDLHGSRLTEGTTMLRILLMAATTLFITGCAGIAHDTPEAQQQIKQDLHLATIIDSSRMNWCVHPYGSAPGCKPEKGVGIVTPDGLLMAHFVSGKYVLARVLKSEDVICSAVPGGASANGYFFAFANNVAYMLGPLKSDRDEINTRFKANMFYSLHSRGQHSYSGSEVNFQRPTGEKIKQITFIPVGLSSVTRTEMIDVLEIHSPCAGDI</sequence>
<gene>
    <name evidence="1" type="ORF">J7E47_12150</name>
</gene>
<accession>A0A944HDG3</accession>
<name>A0A944HDG3_PSEFL</name>
<proteinExistence type="predicted"/>
<protein>
    <submittedName>
        <fullName evidence="1">Uncharacterized protein</fullName>
    </submittedName>
</protein>
<dbReference type="EMBL" id="JAGGOB010000023">
    <property type="protein sequence ID" value="MBT2329472.1"/>
    <property type="molecule type" value="Genomic_DNA"/>
</dbReference>
<dbReference type="AlphaFoldDB" id="A0A944HDG3"/>
<reference evidence="1" key="1">
    <citation type="submission" date="2021-03" db="EMBL/GenBank/DDBJ databases">
        <title>Genomic analysis provides insights into the functional capacity of soil bacteria communities inhabiting an altitudinal gradient in the Atacama Desert.</title>
        <authorList>
            <person name="Gonzalez M."/>
            <person name="Maldonado J."/>
            <person name="Maza F."/>
            <person name="Hodar C."/>
            <person name="Cortes M."/>
            <person name="Palma R."/>
            <person name="Andreani C."/>
            <person name="Gaete A."/>
            <person name="Vasquez-Dean J."/>
            <person name="Acuna V."/>
            <person name="Aguado M."/>
            <person name="Mandakovic D."/>
            <person name="Latorre M."/>
            <person name="Orellana A."/>
            <person name="Gutierrez R."/>
            <person name="Montecino M."/>
            <person name="Allende M."/>
            <person name="Maass A."/>
            <person name="Cambiazo V."/>
        </authorList>
    </citation>
    <scope>NUCLEOTIDE SEQUENCE</scope>
    <source>
        <strain evidence="1">ISL-25</strain>
    </source>
</reference>
<dbReference type="RefSeq" id="WP_214916366.1">
    <property type="nucleotide sequence ID" value="NZ_JAGGNX010000006.1"/>
</dbReference>
<evidence type="ECO:0000313" key="2">
    <source>
        <dbReference type="Proteomes" id="UP000692896"/>
    </source>
</evidence>
<evidence type="ECO:0000313" key="1">
    <source>
        <dbReference type="EMBL" id="MBT2329472.1"/>
    </source>
</evidence>